<dbReference type="Pfam" id="PF13545">
    <property type="entry name" value="HTH_Crp_2"/>
    <property type="match status" value="1"/>
</dbReference>
<organism evidence="5 6">
    <name type="scientific">Arachnia rubra</name>
    <dbReference type="NCBI Taxonomy" id="1547448"/>
    <lineage>
        <taxon>Bacteria</taxon>
        <taxon>Bacillati</taxon>
        <taxon>Actinomycetota</taxon>
        <taxon>Actinomycetes</taxon>
        <taxon>Propionibacteriales</taxon>
        <taxon>Propionibacteriaceae</taxon>
        <taxon>Arachnia</taxon>
    </lineage>
</organism>
<dbReference type="Proteomes" id="UP000678513">
    <property type="component" value="Chromosome"/>
</dbReference>
<keyword evidence="6" id="KW-1185">Reference proteome</keyword>
<name>A0ABX7Y4H4_9ACTN</name>
<evidence type="ECO:0000313" key="5">
    <source>
        <dbReference type="EMBL" id="QUC07648.1"/>
    </source>
</evidence>
<evidence type="ECO:0000259" key="4">
    <source>
        <dbReference type="Pfam" id="PF13545"/>
    </source>
</evidence>
<dbReference type="InterPro" id="IPR018490">
    <property type="entry name" value="cNMP-bd_dom_sf"/>
</dbReference>
<dbReference type="InterPro" id="IPR036390">
    <property type="entry name" value="WH_DNA-bd_sf"/>
</dbReference>
<dbReference type="EMBL" id="CP072384">
    <property type="protein sequence ID" value="QUC07648.1"/>
    <property type="molecule type" value="Genomic_DNA"/>
</dbReference>
<feature type="domain" description="HTH crp-type" evidence="4">
    <location>
        <begin position="183"/>
        <end position="219"/>
    </location>
</feature>
<keyword evidence="1" id="KW-0805">Transcription regulation</keyword>
<proteinExistence type="predicted"/>
<sequence length="227" mass="25298">MTSATHLVGTRWEPIARRTVEEAVGCPIPGWNLCAASSIVMEVDSGQPLPNGNQPMMWLILSGTITAMVTIKGKSHIAGYHQKGDIFLNTTPHEFSELLGLPANHQILESPLALARQRGLAKENSIIVGTPIRLLSALGKRHPEWHRFSTVALLRLVAYHMHREYQLLTMSTEERYLAFLQEYPRLAARLSQREVAQYLGLTPVGLNRVVSRLRQRGAIPRPAENTA</sequence>
<keyword evidence="2" id="KW-0238">DNA-binding</keyword>
<dbReference type="SUPFAM" id="SSF51206">
    <property type="entry name" value="cAMP-binding domain-like"/>
    <property type="match status" value="1"/>
</dbReference>
<evidence type="ECO:0000256" key="3">
    <source>
        <dbReference type="ARBA" id="ARBA00023163"/>
    </source>
</evidence>
<dbReference type="Gene3D" id="2.60.120.10">
    <property type="entry name" value="Jelly Rolls"/>
    <property type="match status" value="1"/>
</dbReference>
<dbReference type="SUPFAM" id="SSF46785">
    <property type="entry name" value="Winged helix' DNA-binding domain"/>
    <property type="match status" value="1"/>
</dbReference>
<gene>
    <name evidence="5" type="ORF">J5A65_12035</name>
</gene>
<dbReference type="RefSeq" id="WP_212322291.1">
    <property type="nucleotide sequence ID" value="NZ_AP024463.1"/>
</dbReference>
<accession>A0ABX7Y4H4</accession>
<dbReference type="InterPro" id="IPR014710">
    <property type="entry name" value="RmlC-like_jellyroll"/>
</dbReference>
<evidence type="ECO:0000256" key="1">
    <source>
        <dbReference type="ARBA" id="ARBA00023015"/>
    </source>
</evidence>
<keyword evidence="3" id="KW-0804">Transcription</keyword>
<protein>
    <submittedName>
        <fullName evidence="5">Crp/Fnr family transcriptional regulator</fullName>
    </submittedName>
</protein>
<evidence type="ECO:0000256" key="2">
    <source>
        <dbReference type="ARBA" id="ARBA00023125"/>
    </source>
</evidence>
<dbReference type="InterPro" id="IPR012318">
    <property type="entry name" value="HTH_CRP"/>
</dbReference>
<reference evidence="5 6" key="1">
    <citation type="submission" date="2021-03" db="EMBL/GenBank/DDBJ databases">
        <title>Human Oral Microbial Genomes.</title>
        <authorList>
            <person name="Johnston C.D."/>
            <person name="Chen T."/>
            <person name="Dewhirst F.E."/>
        </authorList>
    </citation>
    <scope>NUCLEOTIDE SEQUENCE [LARGE SCALE GENOMIC DNA]</scope>
    <source>
        <strain evidence="5 6">DSMZ 100122</strain>
    </source>
</reference>
<evidence type="ECO:0000313" key="6">
    <source>
        <dbReference type="Proteomes" id="UP000678513"/>
    </source>
</evidence>